<dbReference type="eggNOG" id="COG1074">
    <property type="taxonomic scope" value="Bacteria"/>
</dbReference>
<evidence type="ECO:0000259" key="17">
    <source>
        <dbReference type="PROSITE" id="PS51198"/>
    </source>
</evidence>
<evidence type="ECO:0000256" key="5">
    <source>
        <dbReference type="ARBA" id="ARBA00022806"/>
    </source>
</evidence>
<dbReference type="InterPro" id="IPR027417">
    <property type="entry name" value="P-loop_NTPase"/>
</dbReference>
<evidence type="ECO:0000256" key="3">
    <source>
        <dbReference type="ARBA" id="ARBA00022763"/>
    </source>
</evidence>
<evidence type="ECO:0000256" key="15">
    <source>
        <dbReference type="PROSITE-ProRule" id="PRU00560"/>
    </source>
</evidence>
<dbReference type="Gene3D" id="1.10.486.10">
    <property type="entry name" value="PCRA, domain 4"/>
    <property type="match status" value="1"/>
</dbReference>
<keyword evidence="20" id="KW-1185">Reference proteome</keyword>
<dbReference type="GO" id="GO:0005829">
    <property type="term" value="C:cytosol"/>
    <property type="evidence" value="ECO:0007669"/>
    <property type="project" value="TreeGrafter"/>
</dbReference>
<evidence type="ECO:0000313" key="20">
    <source>
        <dbReference type="Proteomes" id="UP000002432"/>
    </source>
</evidence>
<dbReference type="RefSeq" id="WP_011524422.1">
    <property type="nucleotide sequence ID" value="NC_008009.1"/>
</dbReference>
<keyword evidence="16" id="KW-0175">Coiled coil</keyword>
<dbReference type="SUPFAM" id="SSF52540">
    <property type="entry name" value="P-loop containing nucleoside triphosphate hydrolases"/>
    <property type="match status" value="1"/>
</dbReference>
<dbReference type="GO" id="GO:0005524">
    <property type="term" value="F:ATP binding"/>
    <property type="evidence" value="ECO:0007669"/>
    <property type="project" value="UniProtKB-UniRule"/>
</dbReference>
<evidence type="ECO:0000256" key="2">
    <source>
        <dbReference type="ARBA" id="ARBA00022741"/>
    </source>
</evidence>
<dbReference type="Pfam" id="PF00580">
    <property type="entry name" value="UvrD-helicase"/>
    <property type="match status" value="1"/>
</dbReference>
<evidence type="ECO:0000256" key="9">
    <source>
        <dbReference type="ARBA" id="ARBA00023204"/>
    </source>
</evidence>
<dbReference type="GO" id="GO:0033202">
    <property type="term" value="C:DNA helicase complex"/>
    <property type="evidence" value="ECO:0007669"/>
    <property type="project" value="TreeGrafter"/>
</dbReference>
<feature type="domain" description="UvrD-like helicase ATP-binding" evidence="17">
    <location>
        <begin position="11"/>
        <end position="511"/>
    </location>
</feature>
<evidence type="ECO:0000256" key="7">
    <source>
        <dbReference type="ARBA" id="ARBA00022840"/>
    </source>
</evidence>
<comment type="catalytic activity">
    <reaction evidence="14">
        <text>ATP + H2O = ADP + phosphate + H(+)</text>
        <dbReference type="Rhea" id="RHEA:13065"/>
        <dbReference type="ChEBI" id="CHEBI:15377"/>
        <dbReference type="ChEBI" id="CHEBI:15378"/>
        <dbReference type="ChEBI" id="CHEBI:30616"/>
        <dbReference type="ChEBI" id="CHEBI:43474"/>
        <dbReference type="ChEBI" id="CHEBI:456216"/>
        <dbReference type="EC" id="5.6.2.4"/>
    </reaction>
</comment>
<feature type="binding site" evidence="15">
    <location>
        <begin position="32"/>
        <end position="39"/>
    </location>
    <ligand>
        <name>ATP</name>
        <dbReference type="ChEBI" id="CHEBI:30616"/>
    </ligand>
</feature>
<name>Q1IKH7_KORVE</name>
<evidence type="ECO:0000256" key="6">
    <source>
        <dbReference type="ARBA" id="ARBA00022839"/>
    </source>
</evidence>
<evidence type="ECO:0000256" key="4">
    <source>
        <dbReference type="ARBA" id="ARBA00022801"/>
    </source>
</evidence>
<dbReference type="STRING" id="204669.Acid345_3622"/>
<evidence type="ECO:0000259" key="18">
    <source>
        <dbReference type="PROSITE" id="PS51217"/>
    </source>
</evidence>
<evidence type="ECO:0000256" key="11">
    <source>
        <dbReference type="ARBA" id="ARBA00034617"/>
    </source>
</evidence>
<sequence>MKSNARLQLQIAPDADERAKVLDATRSFIVQAPAGSGKTELLMQRYLTLLAHESVTTPESVLAITFTRKAAAEMRNRVLKALESANGPAPESAHALLSWELARKVMARDRAMGWNILQNPEQLEIRTVDSFCEKIANRTPLLAGLGRSPAIAEDFEPLYSEAAQRTLLMLGDEKAETREAMSQVLADQDNSFDRVQGLIVELLKRREQWGRLIGGAYQRSEEELNATRQELERALRDAIAHELEGIRQQLLEGVPAHVLQELLDTARYGAGNLEPEHALNPLRDVNQLPGASPDDLPQWLALVHFCLSKDRDLRKPGGYNVNMGFPADSMHRERKDACHRLIEAIGNNDYAGTLCAALSRVAKLPPPRYDDDQWNTLKALFRVLPLAVGHLRTVFAERGEVDFSEIALAAKAALGEEGHPTDLALHLGYKIQHLLVDEFQDTSLSQAVLLERLIQAWSPEMGATMFVVGDPMQSIYGFRQAEVTLFTRSWNSGFAQMPLEQARLTANFRSRPELVTWFNQTFEHVLVADNEVTGAVKYAPSEAAREPSQNAGPGFHSVASKAFEEEAARVIEVLQQELKGDAKSIALLVRSRSHMAHIAPALREAGIAFRSKEIDVLGERQTVRDLHAMTKALVNLADRTAWLTVLRGPWSGLQLEDLWTLCKDGERKTVWELLRERRGMLSDRAQKVLARTMPALDAAVTQRGRTSLRALVESLWVSLGGPAALGRTERKAKLRDVEAYLDLLQRVESCGEVDEKRLEQEISRLYTRPDASSEIRVEVMTIHGAKGLEFDVVILPGLNRWIRSEGGQLLNWRERIIGEERDLLLAPMDAVGTDRKKEGSIANYLAMLGGECSAEETKRLLYVAATRAKERLHLVTTMPAENKEPERGSLLSLLPAEVFGRFLKVPTPEAEDEEEQRTPNLSHRLVPDWQLPAAPEPLKFETRYPVAADVREREHTFERVQFDLPRIGTVTHRFLQQIGDEGPGGWTEERIAKTAPRIRALLLQQGIRSSELAKWEETVTRALRNTLAHDKGQWILKQRESASNEYGLTSALDGPRRSIKVDRTFVEGEVRWLIDYKTSDQEGTVTEKYLQEQVDKYRDDLAHYARVLRAMDGREVKGGLYFPLLQIWREVDVQS</sequence>
<evidence type="ECO:0000256" key="13">
    <source>
        <dbReference type="ARBA" id="ARBA00034923"/>
    </source>
</evidence>
<dbReference type="EnsemblBacteria" id="ABF42623">
    <property type="protein sequence ID" value="ABF42623"/>
    <property type="gene ID" value="Acid345_3622"/>
</dbReference>
<dbReference type="EC" id="5.6.2.4" evidence="12"/>
<dbReference type="EMBL" id="CP000360">
    <property type="protein sequence ID" value="ABF42623.1"/>
    <property type="molecule type" value="Genomic_DNA"/>
</dbReference>
<keyword evidence="6" id="KW-0269">Exonuclease</keyword>
<dbReference type="KEGG" id="aba:Acid345_3622"/>
<dbReference type="GO" id="GO:0043138">
    <property type="term" value="F:3'-5' DNA helicase activity"/>
    <property type="evidence" value="ECO:0007669"/>
    <property type="project" value="UniProtKB-EC"/>
</dbReference>
<feature type="coiled-coil region" evidence="16">
    <location>
        <begin position="217"/>
        <end position="244"/>
    </location>
</feature>
<evidence type="ECO:0000256" key="16">
    <source>
        <dbReference type="SAM" id="Coils"/>
    </source>
</evidence>
<dbReference type="PROSITE" id="PS51217">
    <property type="entry name" value="UVRD_HELICASE_CTER"/>
    <property type="match status" value="1"/>
</dbReference>
<accession>Q1IKH7</accession>
<evidence type="ECO:0000256" key="10">
    <source>
        <dbReference type="ARBA" id="ARBA00023235"/>
    </source>
</evidence>
<dbReference type="Pfam" id="PF13361">
    <property type="entry name" value="UvrD_C"/>
    <property type="match status" value="1"/>
</dbReference>
<dbReference type="Gene3D" id="3.90.320.10">
    <property type="match status" value="1"/>
</dbReference>
<dbReference type="PANTHER" id="PTHR11070:SF2">
    <property type="entry name" value="ATP-DEPENDENT DNA HELICASE SRS2"/>
    <property type="match status" value="1"/>
</dbReference>
<gene>
    <name evidence="19" type="ordered locus">Acid345_3622</name>
</gene>
<evidence type="ECO:0000256" key="1">
    <source>
        <dbReference type="ARBA" id="ARBA00022722"/>
    </source>
</evidence>
<keyword evidence="3" id="KW-0227">DNA damage</keyword>
<evidence type="ECO:0000256" key="8">
    <source>
        <dbReference type="ARBA" id="ARBA00023125"/>
    </source>
</evidence>
<keyword evidence="9" id="KW-0234">DNA repair</keyword>
<dbReference type="GO" id="GO:0003677">
    <property type="term" value="F:DNA binding"/>
    <property type="evidence" value="ECO:0007669"/>
    <property type="project" value="UniProtKB-KW"/>
</dbReference>
<keyword evidence="2 15" id="KW-0547">Nucleotide-binding</keyword>
<keyword evidence="4 15" id="KW-0378">Hydrolase</keyword>
<evidence type="ECO:0000256" key="12">
    <source>
        <dbReference type="ARBA" id="ARBA00034808"/>
    </source>
</evidence>
<dbReference type="PANTHER" id="PTHR11070">
    <property type="entry name" value="UVRD / RECB / PCRA DNA HELICASE FAMILY MEMBER"/>
    <property type="match status" value="1"/>
</dbReference>
<dbReference type="HOGENOM" id="CLU_009270_0_0_0"/>
<dbReference type="InterPro" id="IPR000212">
    <property type="entry name" value="DNA_helicase_UvrD/REP"/>
</dbReference>
<keyword evidence="7 15" id="KW-0067">ATP-binding</keyword>
<dbReference type="GO" id="GO:0016887">
    <property type="term" value="F:ATP hydrolysis activity"/>
    <property type="evidence" value="ECO:0007669"/>
    <property type="project" value="RHEA"/>
</dbReference>
<keyword evidence="10" id="KW-0413">Isomerase</keyword>
<feature type="domain" description="UvrD-like helicase C-terminal" evidence="18">
    <location>
        <begin position="522"/>
        <end position="787"/>
    </location>
</feature>
<dbReference type="AlphaFoldDB" id="Q1IKH7"/>
<evidence type="ECO:0000313" key="19">
    <source>
        <dbReference type="EMBL" id="ABF42623.1"/>
    </source>
</evidence>
<dbReference type="InterPro" id="IPR014017">
    <property type="entry name" value="DNA_helicase_UvrD-like_C"/>
</dbReference>
<dbReference type="PROSITE" id="PS51198">
    <property type="entry name" value="UVRD_HELICASE_ATP_BIND"/>
    <property type="match status" value="1"/>
</dbReference>
<dbReference type="Gene3D" id="3.40.50.300">
    <property type="entry name" value="P-loop containing nucleotide triphosphate hydrolases"/>
    <property type="match status" value="3"/>
</dbReference>
<protein>
    <recommendedName>
        <fullName evidence="12">DNA 3'-5' helicase</fullName>
        <ecNumber evidence="12">5.6.2.4</ecNumber>
    </recommendedName>
    <alternativeName>
        <fullName evidence="13">DNA 3'-5' helicase II</fullName>
    </alternativeName>
</protein>
<evidence type="ECO:0000256" key="14">
    <source>
        <dbReference type="ARBA" id="ARBA00048988"/>
    </source>
</evidence>
<dbReference type="InterPro" id="IPR014016">
    <property type="entry name" value="UvrD-like_ATP-bd"/>
</dbReference>
<comment type="catalytic activity">
    <reaction evidence="11">
        <text>Couples ATP hydrolysis with the unwinding of duplex DNA by translocating in the 3'-5' direction.</text>
        <dbReference type="EC" id="5.6.2.4"/>
    </reaction>
</comment>
<keyword evidence="1" id="KW-0540">Nuclease</keyword>
<keyword evidence="5 15" id="KW-0347">Helicase</keyword>
<dbReference type="GO" id="GO:0004527">
    <property type="term" value="F:exonuclease activity"/>
    <property type="evidence" value="ECO:0007669"/>
    <property type="project" value="UniProtKB-KW"/>
</dbReference>
<reference evidence="19 20" key="1">
    <citation type="journal article" date="2009" name="Appl. Environ. Microbiol.">
        <title>Three genomes from the phylum Acidobacteria provide insight into the lifestyles of these microorganisms in soils.</title>
        <authorList>
            <person name="Ward N.L."/>
            <person name="Challacombe J.F."/>
            <person name="Janssen P.H."/>
            <person name="Henrissat B."/>
            <person name="Coutinho P.M."/>
            <person name="Wu M."/>
            <person name="Xie G."/>
            <person name="Haft D.H."/>
            <person name="Sait M."/>
            <person name="Badger J."/>
            <person name="Barabote R.D."/>
            <person name="Bradley B."/>
            <person name="Brettin T.S."/>
            <person name="Brinkac L.M."/>
            <person name="Bruce D."/>
            <person name="Creasy T."/>
            <person name="Daugherty S.C."/>
            <person name="Davidsen T.M."/>
            <person name="DeBoy R.T."/>
            <person name="Detter J.C."/>
            <person name="Dodson R.J."/>
            <person name="Durkin A.S."/>
            <person name="Ganapathy A."/>
            <person name="Gwinn-Giglio M."/>
            <person name="Han C.S."/>
            <person name="Khouri H."/>
            <person name="Kiss H."/>
            <person name="Kothari S.P."/>
            <person name="Madupu R."/>
            <person name="Nelson K.E."/>
            <person name="Nelson W.C."/>
            <person name="Paulsen I."/>
            <person name="Penn K."/>
            <person name="Ren Q."/>
            <person name="Rosovitz M.J."/>
            <person name="Selengut J.D."/>
            <person name="Shrivastava S."/>
            <person name="Sullivan S.A."/>
            <person name="Tapia R."/>
            <person name="Thompson L.S."/>
            <person name="Watkins K.L."/>
            <person name="Yang Q."/>
            <person name="Yu C."/>
            <person name="Zafar N."/>
            <person name="Zhou L."/>
            <person name="Kuske C.R."/>
        </authorList>
    </citation>
    <scope>NUCLEOTIDE SEQUENCE [LARGE SCALE GENOMIC DNA]</scope>
    <source>
        <strain evidence="19 20">Ellin345</strain>
    </source>
</reference>
<dbReference type="GO" id="GO:0000725">
    <property type="term" value="P:recombinational repair"/>
    <property type="evidence" value="ECO:0007669"/>
    <property type="project" value="TreeGrafter"/>
</dbReference>
<dbReference type="InterPro" id="IPR011604">
    <property type="entry name" value="PDDEXK-like_dom_sf"/>
</dbReference>
<proteinExistence type="predicted"/>
<organism evidence="19 20">
    <name type="scientific">Koribacter versatilis (strain Ellin345)</name>
    <dbReference type="NCBI Taxonomy" id="204669"/>
    <lineage>
        <taxon>Bacteria</taxon>
        <taxon>Pseudomonadati</taxon>
        <taxon>Acidobacteriota</taxon>
        <taxon>Terriglobia</taxon>
        <taxon>Terriglobales</taxon>
        <taxon>Candidatus Korobacteraceae</taxon>
        <taxon>Candidatus Korobacter</taxon>
    </lineage>
</organism>
<dbReference type="Proteomes" id="UP000002432">
    <property type="component" value="Chromosome"/>
</dbReference>
<keyword evidence="8" id="KW-0238">DNA-binding</keyword>